<dbReference type="RefSeq" id="WP_157587433.1">
    <property type="nucleotide sequence ID" value="NZ_WPIN01000008.1"/>
</dbReference>
<feature type="signal peptide" evidence="1">
    <location>
        <begin position="1"/>
        <end position="20"/>
    </location>
</feature>
<name>A0A7K1SFX3_9BACT</name>
<keyword evidence="1" id="KW-0732">Signal</keyword>
<feature type="chain" id="PRO_5029767217" evidence="1">
    <location>
        <begin position="21"/>
        <end position="316"/>
    </location>
</feature>
<proteinExistence type="predicted"/>
<evidence type="ECO:0000313" key="3">
    <source>
        <dbReference type="Proteomes" id="UP000436006"/>
    </source>
</evidence>
<comment type="caution">
    <text evidence="2">The sequence shown here is derived from an EMBL/GenBank/DDBJ whole genome shotgun (WGS) entry which is preliminary data.</text>
</comment>
<protein>
    <submittedName>
        <fullName evidence="2">Uncharacterized protein</fullName>
    </submittedName>
</protein>
<dbReference type="AlphaFoldDB" id="A0A7K1SFX3"/>
<evidence type="ECO:0000256" key="1">
    <source>
        <dbReference type="SAM" id="SignalP"/>
    </source>
</evidence>
<evidence type="ECO:0000313" key="2">
    <source>
        <dbReference type="EMBL" id="MVM32720.1"/>
    </source>
</evidence>
<keyword evidence="3" id="KW-1185">Reference proteome</keyword>
<reference evidence="2 3" key="1">
    <citation type="submission" date="2019-12" db="EMBL/GenBank/DDBJ databases">
        <title>Spirosoma sp. HMF4905 genome sequencing and assembly.</title>
        <authorList>
            <person name="Kang H."/>
            <person name="Cha I."/>
            <person name="Kim H."/>
            <person name="Joh K."/>
        </authorList>
    </citation>
    <scope>NUCLEOTIDE SEQUENCE [LARGE SCALE GENOMIC DNA]</scope>
    <source>
        <strain evidence="2 3">HMF4905</strain>
    </source>
</reference>
<sequence>MIRIVLLLTVLSGPLTTTFAQTEGTDTFGKLAISVVTPDEQQGFSSENLSMLSSKLLALLTTNDIASSSIEDAIILYPVVKIYNEREIQPGLQKLTVIDGEMSLFIMQTSGRVVFANMTKKVQGSGRSHALAINNIISTIKTDDPTFDAFIKKARSKAISYYTQRCSSILAQADQLASTGKQEQALSLITSIPAEVPCFDQAKSKAIAIFLTYQARHCKEVIMAAKARFGTNAYREGFDQLKTVDPTSPCFNEATQLFNQNSKEVDENTKREWELLNSIYKNAFELEKYRYKAISELAVLYLASNPRHSSYDVLIR</sequence>
<dbReference type="Proteomes" id="UP000436006">
    <property type="component" value="Unassembled WGS sequence"/>
</dbReference>
<dbReference type="EMBL" id="WPIN01000008">
    <property type="protein sequence ID" value="MVM32720.1"/>
    <property type="molecule type" value="Genomic_DNA"/>
</dbReference>
<organism evidence="2 3">
    <name type="scientific">Spirosoma arboris</name>
    <dbReference type="NCBI Taxonomy" id="2682092"/>
    <lineage>
        <taxon>Bacteria</taxon>
        <taxon>Pseudomonadati</taxon>
        <taxon>Bacteroidota</taxon>
        <taxon>Cytophagia</taxon>
        <taxon>Cytophagales</taxon>
        <taxon>Cytophagaceae</taxon>
        <taxon>Spirosoma</taxon>
    </lineage>
</organism>
<gene>
    <name evidence="2" type="ORF">GO755_21950</name>
</gene>
<accession>A0A7K1SFX3</accession>